<accession>A0A1Q9CBI5</accession>
<keyword evidence="2" id="KW-1133">Transmembrane helix</keyword>
<dbReference type="OrthoDB" id="432339at2759"/>
<sequence length="357" mass="38724">MVVCGQHRKERVHNTGSSNRAASWAPHDGGPIDFDSNMRSTLPIKMSFKLDQQVPAVQSTGSGNQDFSPKLPGHDFRQPRSDPRETQRVRHEIRAKQAAESQSALDATIGTLTTEGLSKDQTLSPSQTRPKKDQTLSPSQTRPKKVPGARLALPRLQWLLYCVLGALCTPVADGLRDAKIEAHDGKMDVGPEKLLGVLLVGSGLSPQPGIDLGLHVAKCLVSMSEWQERRDWVDSTWWHFLIFTILILVLNAICLGISHCKVKEVPTALLGIVAGVGILASFVCLLAPCIAGFRNYYINKMYCPAMTKILNGADGPVELYKTSRGFCTVAVSLVTMGLSFASSKKVDEQIKAAAAVG</sequence>
<name>A0A1Q9CBI5_SYMMI</name>
<evidence type="ECO:0000313" key="3">
    <source>
        <dbReference type="EMBL" id="OLP80293.1"/>
    </source>
</evidence>
<keyword evidence="2" id="KW-0812">Transmembrane</keyword>
<evidence type="ECO:0000256" key="1">
    <source>
        <dbReference type="SAM" id="MobiDB-lite"/>
    </source>
</evidence>
<feature type="compositionally biased region" description="Polar residues" evidence="1">
    <location>
        <begin position="99"/>
        <end position="128"/>
    </location>
</feature>
<keyword evidence="2" id="KW-0472">Membrane</keyword>
<feature type="compositionally biased region" description="Polar residues" evidence="1">
    <location>
        <begin position="55"/>
        <end position="67"/>
    </location>
</feature>
<reference evidence="3 4" key="1">
    <citation type="submission" date="2016-02" db="EMBL/GenBank/DDBJ databases">
        <title>Genome analysis of coral dinoflagellate symbionts highlights evolutionary adaptations to a symbiotic lifestyle.</title>
        <authorList>
            <person name="Aranda M."/>
            <person name="Li Y."/>
            <person name="Liew Y.J."/>
            <person name="Baumgarten S."/>
            <person name="Simakov O."/>
            <person name="Wilson M."/>
            <person name="Piel J."/>
            <person name="Ashoor H."/>
            <person name="Bougouffa S."/>
            <person name="Bajic V.B."/>
            <person name="Ryu T."/>
            <person name="Ravasi T."/>
            <person name="Bayer T."/>
            <person name="Micklem G."/>
            <person name="Kim H."/>
            <person name="Bhak J."/>
            <person name="Lajeunesse T.C."/>
            <person name="Voolstra C.R."/>
        </authorList>
    </citation>
    <scope>NUCLEOTIDE SEQUENCE [LARGE SCALE GENOMIC DNA]</scope>
    <source>
        <strain evidence="3 4">CCMP2467</strain>
    </source>
</reference>
<gene>
    <name evidence="3" type="ORF">AK812_SmicGene39315</name>
</gene>
<evidence type="ECO:0000256" key="2">
    <source>
        <dbReference type="SAM" id="Phobius"/>
    </source>
</evidence>
<dbReference type="Proteomes" id="UP000186817">
    <property type="component" value="Unassembled WGS sequence"/>
</dbReference>
<feature type="transmembrane region" description="Helical" evidence="2">
    <location>
        <begin position="237"/>
        <end position="257"/>
    </location>
</feature>
<proteinExistence type="predicted"/>
<comment type="caution">
    <text evidence="3">The sequence shown here is derived from an EMBL/GenBank/DDBJ whole genome shotgun (WGS) entry which is preliminary data.</text>
</comment>
<feature type="compositionally biased region" description="Basic residues" evidence="1">
    <location>
        <begin position="1"/>
        <end position="11"/>
    </location>
</feature>
<feature type="transmembrane region" description="Helical" evidence="2">
    <location>
        <begin position="269"/>
        <end position="293"/>
    </location>
</feature>
<dbReference type="EMBL" id="LSRX01001392">
    <property type="protein sequence ID" value="OLP80293.1"/>
    <property type="molecule type" value="Genomic_DNA"/>
</dbReference>
<feature type="region of interest" description="Disordered" evidence="1">
    <location>
        <begin position="54"/>
        <end position="147"/>
    </location>
</feature>
<keyword evidence="4" id="KW-1185">Reference proteome</keyword>
<evidence type="ECO:0000313" key="4">
    <source>
        <dbReference type="Proteomes" id="UP000186817"/>
    </source>
</evidence>
<protein>
    <submittedName>
        <fullName evidence="3">Uncharacterized protein</fullName>
    </submittedName>
</protein>
<organism evidence="3 4">
    <name type="scientific">Symbiodinium microadriaticum</name>
    <name type="common">Dinoflagellate</name>
    <name type="synonym">Zooxanthella microadriatica</name>
    <dbReference type="NCBI Taxonomy" id="2951"/>
    <lineage>
        <taxon>Eukaryota</taxon>
        <taxon>Sar</taxon>
        <taxon>Alveolata</taxon>
        <taxon>Dinophyceae</taxon>
        <taxon>Suessiales</taxon>
        <taxon>Symbiodiniaceae</taxon>
        <taxon>Symbiodinium</taxon>
    </lineage>
</organism>
<dbReference type="AlphaFoldDB" id="A0A1Q9CBI5"/>
<feature type="region of interest" description="Disordered" evidence="1">
    <location>
        <begin position="1"/>
        <end position="32"/>
    </location>
</feature>
<feature type="compositionally biased region" description="Basic and acidic residues" evidence="1">
    <location>
        <begin position="72"/>
        <end position="97"/>
    </location>
</feature>